<organism evidence="5 6">
    <name type="scientific">Cupriavidus necator</name>
    <name type="common">Alcaligenes eutrophus</name>
    <name type="synonym">Ralstonia eutropha</name>
    <dbReference type="NCBI Taxonomy" id="106590"/>
    <lineage>
        <taxon>Bacteria</taxon>
        <taxon>Pseudomonadati</taxon>
        <taxon>Pseudomonadota</taxon>
        <taxon>Betaproteobacteria</taxon>
        <taxon>Burkholderiales</taxon>
        <taxon>Burkholderiaceae</taxon>
        <taxon>Cupriavidus</taxon>
    </lineage>
</organism>
<accession>A0A367PE23</accession>
<dbReference type="GO" id="GO:0003700">
    <property type="term" value="F:DNA-binding transcription factor activity"/>
    <property type="evidence" value="ECO:0007669"/>
    <property type="project" value="InterPro"/>
</dbReference>
<dbReference type="InterPro" id="IPR035418">
    <property type="entry name" value="AraC-bd_2"/>
</dbReference>
<evidence type="ECO:0000256" key="2">
    <source>
        <dbReference type="ARBA" id="ARBA00023125"/>
    </source>
</evidence>
<dbReference type="Proteomes" id="UP000253501">
    <property type="component" value="Unassembled WGS sequence"/>
</dbReference>
<evidence type="ECO:0000256" key="1">
    <source>
        <dbReference type="ARBA" id="ARBA00023015"/>
    </source>
</evidence>
<keyword evidence="1" id="KW-0805">Transcription regulation</keyword>
<reference evidence="5 6" key="1">
    <citation type="submission" date="2018-04" db="EMBL/GenBank/DDBJ databases">
        <title>Cupriavidus necator CR12 genome sequencing and assembly.</title>
        <authorList>
            <person name="Ben Fekih I."/>
            <person name="Mazhar H.S."/>
            <person name="Bello S.K."/>
            <person name="Rensing C."/>
        </authorList>
    </citation>
    <scope>NUCLEOTIDE SEQUENCE [LARGE SCALE GENOMIC DNA]</scope>
    <source>
        <strain evidence="5 6">CR12</strain>
    </source>
</reference>
<keyword evidence="3" id="KW-0804">Transcription</keyword>
<gene>
    <name evidence="5" type="ORF">DDK22_23055</name>
</gene>
<proteinExistence type="predicted"/>
<comment type="caution">
    <text evidence="5">The sequence shown here is derived from an EMBL/GenBank/DDBJ whole genome shotgun (WGS) entry which is preliminary data.</text>
</comment>
<dbReference type="AlphaFoldDB" id="A0A367PE23"/>
<protein>
    <submittedName>
        <fullName evidence="5">Helix-turn-helix domain-containing protein</fullName>
    </submittedName>
</protein>
<dbReference type="Pfam" id="PF14525">
    <property type="entry name" value="AraC_binding_2"/>
    <property type="match status" value="1"/>
</dbReference>
<evidence type="ECO:0000259" key="4">
    <source>
        <dbReference type="PROSITE" id="PS01124"/>
    </source>
</evidence>
<dbReference type="Gene3D" id="1.10.10.60">
    <property type="entry name" value="Homeodomain-like"/>
    <property type="match status" value="1"/>
</dbReference>
<dbReference type="InterPro" id="IPR009057">
    <property type="entry name" value="Homeodomain-like_sf"/>
</dbReference>
<dbReference type="GO" id="GO:0043565">
    <property type="term" value="F:sequence-specific DNA binding"/>
    <property type="evidence" value="ECO:0007669"/>
    <property type="project" value="InterPro"/>
</dbReference>
<dbReference type="SUPFAM" id="SSF46689">
    <property type="entry name" value="Homeodomain-like"/>
    <property type="match status" value="1"/>
</dbReference>
<dbReference type="PANTHER" id="PTHR46796">
    <property type="entry name" value="HTH-TYPE TRANSCRIPTIONAL ACTIVATOR RHAS-RELATED"/>
    <property type="match status" value="1"/>
</dbReference>
<name>A0A367PE23_CUPNE</name>
<dbReference type="SMART" id="SM00342">
    <property type="entry name" value="HTH_ARAC"/>
    <property type="match status" value="1"/>
</dbReference>
<dbReference type="PANTHER" id="PTHR46796:SF6">
    <property type="entry name" value="ARAC SUBFAMILY"/>
    <property type="match status" value="1"/>
</dbReference>
<sequence>MGCHAMVVSCFGGRVMTTTSRDAHAVMPKPRAGTEATFRSFSTSDLAESDRLDFWMANAYRSVEARPDPEVALYGSVASCEGAGAQFIHCTSSAVRTWLTPQRVRSTDEHIAICLLDRGEYRVEQQDGMRTVVRAGELFMFDCGQPMSSDWTESSTCYLRLPRETVRQALGHDPANPGRIATLLTASTLAPFVSAQLRMLAAHGPRLDRAALGVVMESTVGMALQLIATHPDIARADAGNARWRSGKLQLQAAYRFMEQHAHEHDLTPDRIAAFLHCSRAQLYRLFEGEPLRVMAALREIRLRRSREYLERAGQSAHIGAIAHACGFADPSAFGKLFRERFGTTPRQALAGAIGAGQGLQGERKGASPAACGDDAGALDDFVTTSAACLS</sequence>
<evidence type="ECO:0000313" key="6">
    <source>
        <dbReference type="Proteomes" id="UP000253501"/>
    </source>
</evidence>
<feature type="domain" description="HTH araC/xylS-type" evidence="4">
    <location>
        <begin position="251"/>
        <end position="351"/>
    </location>
</feature>
<evidence type="ECO:0000256" key="3">
    <source>
        <dbReference type="ARBA" id="ARBA00023163"/>
    </source>
</evidence>
<evidence type="ECO:0000313" key="5">
    <source>
        <dbReference type="EMBL" id="RCJ06120.1"/>
    </source>
</evidence>
<dbReference type="PROSITE" id="PS01124">
    <property type="entry name" value="HTH_ARAC_FAMILY_2"/>
    <property type="match status" value="1"/>
</dbReference>
<keyword evidence="2" id="KW-0238">DNA-binding</keyword>
<dbReference type="PROSITE" id="PS00041">
    <property type="entry name" value="HTH_ARAC_FAMILY_1"/>
    <property type="match status" value="1"/>
</dbReference>
<dbReference type="EMBL" id="QDHA01000056">
    <property type="protein sequence ID" value="RCJ06120.1"/>
    <property type="molecule type" value="Genomic_DNA"/>
</dbReference>
<dbReference type="InterPro" id="IPR018060">
    <property type="entry name" value="HTH_AraC"/>
</dbReference>
<dbReference type="Pfam" id="PF12833">
    <property type="entry name" value="HTH_18"/>
    <property type="match status" value="1"/>
</dbReference>
<dbReference type="InterPro" id="IPR050204">
    <property type="entry name" value="AraC_XylS_family_regulators"/>
</dbReference>
<dbReference type="InterPro" id="IPR018062">
    <property type="entry name" value="HTH_AraC-typ_CS"/>
</dbReference>